<evidence type="ECO:0000259" key="6">
    <source>
        <dbReference type="Pfam" id="PF03466"/>
    </source>
</evidence>
<evidence type="ECO:0000256" key="5">
    <source>
        <dbReference type="SAM" id="MobiDB-lite"/>
    </source>
</evidence>
<feature type="compositionally biased region" description="Gly residues" evidence="5">
    <location>
        <begin position="34"/>
        <end position="44"/>
    </location>
</feature>
<feature type="compositionally biased region" description="Low complexity" evidence="5">
    <location>
        <begin position="50"/>
        <end position="59"/>
    </location>
</feature>
<keyword evidence="8" id="KW-1185">Reference proteome</keyword>
<comment type="caution">
    <text evidence="7">The sequence shown here is derived from an EMBL/GenBank/DDBJ whole genome shotgun (WGS) entry which is preliminary data.</text>
</comment>
<sequence length="257" mass="26689">MARSGKSHARPGKSGRDASPRRSGKGGKPAASSGKGGASGGKGGRPPRRQPAAAATPEVSAAPFRLGAIPGATPGKWISAWRDRVPGVELELVPLEVSDQRRALVDGEVDAALVRLPIDRDDLHAIALYEEIPVVVMAADSHLTAADELDLEDLAGEVVIAARDDVLGIRVPDAVEPAFAPPADTAEAIATVAAGVGVVVVPMSLARLHHRKDVEHRPLRDGPTSTVALCWVADRTTPAVETFVGIVRGRTAHSSRG</sequence>
<feature type="domain" description="LysR substrate-binding" evidence="6">
    <location>
        <begin position="64"/>
        <end position="250"/>
    </location>
</feature>
<evidence type="ECO:0000256" key="2">
    <source>
        <dbReference type="ARBA" id="ARBA00023015"/>
    </source>
</evidence>
<feature type="compositionally biased region" description="Basic residues" evidence="5">
    <location>
        <begin position="1"/>
        <end position="13"/>
    </location>
</feature>
<evidence type="ECO:0000256" key="3">
    <source>
        <dbReference type="ARBA" id="ARBA00023125"/>
    </source>
</evidence>
<dbReference type="Pfam" id="PF03466">
    <property type="entry name" value="LysR_substrate"/>
    <property type="match status" value="1"/>
</dbReference>
<dbReference type="RefSeq" id="WP_191767020.1">
    <property type="nucleotide sequence ID" value="NZ_JACSPM010000005.1"/>
</dbReference>
<protein>
    <submittedName>
        <fullName evidence="7">Transcriptional regulator</fullName>
    </submittedName>
</protein>
<dbReference type="InterPro" id="IPR005119">
    <property type="entry name" value="LysR_subst-bd"/>
</dbReference>
<accession>A0ABR8X5S4</accession>
<keyword evidence="3" id="KW-0238">DNA-binding</keyword>
<keyword evidence="2" id="KW-0805">Transcription regulation</keyword>
<evidence type="ECO:0000313" key="8">
    <source>
        <dbReference type="Proteomes" id="UP000602532"/>
    </source>
</evidence>
<keyword evidence="4" id="KW-0804">Transcription</keyword>
<feature type="region of interest" description="Disordered" evidence="5">
    <location>
        <begin position="1"/>
        <end position="59"/>
    </location>
</feature>
<comment type="similarity">
    <text evidence="1">Belongs to the LysR transcriptional regulatory family.</text>
</comment>
<evidence type="ECO:0000313" key="7">
    <source>
        <dbReference type="EMBL" id="MBD8024679.1"/>
    </source>
</evidence>
<reference evidence="7 8" key="1">
    <citation type="submission" date="2020-08" db="EMBL/GenBank/DDBJ databases">
        <title>A Genomic Blueprint of the Chicken Gut Microbiome.</title>
        <authorList>
            <person name="Gilroy R."/>
            <person name="Ravi A."/>
            <person name="Getino M."/>
            <person name="Pursley I."/>
            <person name="Horton D.L."/>
            <person name="Alikhan N.-F."/>
            <person name="Baker D."/>
            <person name="Gharbi K."/>
            <person name="Hall N."/>
            <person name="Watson M."/>
            <person name="Adriaenssens E.M."/>
            <person name="Foster-Nyarko E."/>
            <person name="Jarju S."/>
            <person name="Secka A."/>
            <person name="Antonio M."/>
            <person name="Oren A."/>
            <person name="Chaudhuri R."/>
            <person name="La Ragione R.M."/>
            <person name="Hildebrand F."/>
            <person name="Pallen M.J."/>
        </authorList>
    </citation>
    <scope>NUCLEOTIDE SEQUENCE [LARGE SCALE GENOMIC DNA]</scope>
    <source>
        <strain evidence="7 8">Sa1CUA4</strain>
    </source>
</reference>
<organism evidence="7 8">
    <name type="scientific">Microbacterium gallinarum</name>
    <dbReference type="NCBI Taxonomy" id="2762209"/>
    <lineage>
        <taxon>Bacteria</taxon>
        <taxon>Bacillati</taxon>
        <taxon>Actinomycetota</taxon>
        <taxon>Actinomycetes</taxon>
        <taxon>Micrococcales</taxon>
        <taxon>Microbacteriaceae</taxon>
        <taxon>Microbacterium</taxon>
    </lineage>
</organism>
<gene>
    <name evidence="7" type="ORF">H9622_13915</name>
</gene>
<dbReference type="SUPFAM" id="SSF53850">
    <property type="entry name" value="Periplasmic binding protein-like II"/>
    <property type="match status" value="1"/>
</dbReference>
<dbReference type="Gene3D" id="3.40.190.10">
    <property type="entry name" value="Periplasmic binding protein-like II"/>
    <property type="match status" value="2"/>
</dbReference>
<dbReference type="Proteomes" id="UP000602532">
    <property type="component" value="Unassembled WGS sequence"/>
</dbReference>
<proteinExistence type="inferred from homology"/>
<evidence type="ECO:0000256" key="1">
    <source>
        <dbReference type="ARBA" id="ARBA00009437"/>
    </source>
</evidence>
<dbReference type="PANTHER" id="PTHR30346:SF0">
    <property type="entry name" value="HCA OPERON TRANSCRIPTIONAL ACTIVATOR HCAR"/>
    <property type="match status" value="1"/>
</dbReference>
<dbReference type="EMBL" id="JACSPM010000005">
    <property type="protein sequence ID" value="MBD8024679.1"/>
    <property type="molecule type" value="Genomic_DNA"/>
</dbReference>
<evidence type="ECO:0000256" key="4">
    <source>
        <dbReference type="ARBA" id="ARBA00023163"/>
    </source>
</evidence>
<name>A0ABR8X5S4_9MICO</name>
<dbReference type="PANTHER" id="PTHR30346">
    <property type="entry name" value="TRANSCRIPTIONAL DUAL REGULATOR HCAR-RELATED"/>
    <property type="match status" value="1"/>
</dbReference>